<sequence length="145" mass="15584">MFRQEKGPRTATALYFHTEPPETVSGARAKSAAATRRGLGARVTEEAAATFREGVDTASANRLPPVFPEPRMNAIFSLYFCRQAHSDPAHTQPWNKRPATGSLAAGSSSHKSRPTPETDEHGHASDHNVADWAGRATRPPAQGVA</sequence>
<feature type="region of interest" description="Disordered" evidence="1">
    <location>
        <begin position="87"/>
        <end position="145"/>
    </location>
</feature>
<evidence type="ECO:0000313" key="3">
    <source>
        <dbReference type="Proteomes" id="UP001221898"/>
    </source>
</evidence>
<name>A0AAD7WV80_9TELE</name>
<dbReference type="Proteomes" id="UP001221898">
    <property type="component" value="Unassembled WGS sequence"/>
</dbReference>
<feature type="compositionally biased region" description="Basic and acidic residues" evidence="1">
    <location>
        <begin position="114"/>
        <end position="129"/>
    </location>
</feature>
<reference evidence="2" key="1">
    <citation type="journal article" date="2023" name="Science">
        <title>Genome structures resolve the early diversification of teleost fishes.</title>
        <authorList>
            <person name="Parey E."/>
            <person name="Louis A."/>
            <person name="Montfort J."/>
            <person name="Bouchez O."/>
            <person name="Roques C."/>
            <person name="Iampietro C."/>
            <person name="Lluch J."/>
            <person name="Castinel A."/>
            <person name="Donnadieu C."/>
            <person name="Desvignes T."/>
            <person name="Floi Bucao C."/>
            <person name="Jouanno E."/>
            <person name="Wen M."/>
            <person name="Mejri S."/>
            <person name="Dirks R."/>
            <person name="Jansen H."/>
            <person name="Henkel C."/>
            <person name="Chen W.J."/>
            <person name="Zahm M."/>
            <person name="Cabau C."/>
            <person name="Klopp C."/>
            <person name="Thompson A.W."/>
            <person name="Robinson-Rechavi M."/>
            <person name="Braasch I."/>
            <person name="Lecointre G."/>
            <person name="Bobe J."/>
            <person name="Postlethwait J.H."/>
            <person name="Berthelot C."/>
            <person name="Roest Crollius H."/>
            <person name="Guiguen Y."/>
        </authorList>
    </citation>
    <scope>NUCLEOTIDE SEQUENCE</scope>
    <source>
        <strain evidence="2">NC1722</strain>
    </source>
</reference>
<dbReference type="EMBL" id="JAINUG010000027">
    <property type="protein sequence ID" value="KAJ8410205.1"/>
    <property type="molecule type" value="Genomic_DNA"/>
</dbReference>
<comment type="caution">
    <text evidence="2">The sequence shown here is derived from an EMBL/GenBank/DDBJ whole genome shotgun (WGS) entry which is preliminary data.</text>
</comment>
<evidence type="ECO:0000313" key="2">
    <source>
        <dbReference type="EMBL" id="KAJ8410205.1"/>
    </source>
</evidence>
<gene>
    <name evidence="2" type="ORF">AAFF_G00201860</name>
</gene>
<accession>A0AAD7WV80</accession>
<dbReference type="AlphaFoldDB" id="A0AAD7WV80"/>
<evidence type="ECO:0000256" key="1">
    <source>
        <dbReference type="SAM" id="MobiDB-lite"/>
    </source>
</evidence>
<protein>
    <submittedName>
        <fullName evidence="2">Uncharacterized protein</fullName>
    </submittedName>
</protein>
<proteinExistence type="predicted"/>
<keyword evidence="3" id="KW-1185">Reference proteome</keyword>
<organism evidence="2 3">
    <name type="scientific">Aldrovandia affinis</name>
    <dbReference type="NCBI Taxonomy" id="143900"/>
    <lineage>
        <taxon>Eukaryota</taxon>
        <taxon>Metazoa</taxon>
        <taxon>Chordata</taxon>
        <taxon>Craniata</taxon>
        <taxon>Vertebrata</taxon>
        <taxon>Euteleostomi</taxon>
        <taxon>Actinopterygii</taxon>
        <taxon>Neopterygii</taxon>
        <taxon>Teleostei</taxon>
        <taxon>Notacanthiformes</taxon>
        <taxon>Halosauridae</taxon>
        <taxon>Aldrovandia</taxon>
    </lineage>
</organism>